<evidence type="ECO:0000256" key="11">
    <source>
        <dbReference type="RuleBase" id="RU000488"/>
    </source>
</evidence>
<dbReference type="InterPro" id="IPR044712">
    <property type="entry name" value="SLC25A32-like"/>
</dbReference>
<dbReference type="InterPro" id="IPR002067">
    <property type="entry name" value="MCP"/>
</dbReference>
<dbReference type="PROSITE" id="PS50920">
    <property type="entry name" value="SOLCAR"/>
    <property type="match status" value="3"/>
</dbReference>
<feature type="transmembrane region" description="Helical" evidence="12">
    <location>
        <begin position="184"/>
        <end position="204"/>
    </location>
</feature>
<keyword evidence="4 10" id="KW-0812">Transmembrane</keyword>
<sequence>MEYYWLGRGEIDYYIRRTSDETLNAVSGAVSGIFSSVIVCPLDVIKTRLQLRSSNYVFGERMKIYKGFYNTLLRIWYEEGIRGFYRGLGPLMAGYFPTWGIYFTIYERCKDIYGRSYNSESIKKGSLIVNTKSAITAGSVSCILTNPIWIVKTRLMSQNSYSYIYYRNTFDAFRKMYTNEGIFSFYKGLVPSLIGVTHVAIQFPLYEFLKDVFSIDNVEFENPLWFRVVLASIVSKIVAGSITYPHEVIRTRIQTQIYHKDPSKVQYRGVFHTFYRIYYEEGWKSFYSGMGTNFIRTVPVSMVMLLTFEILNKWLFQIKRRHHECIN</sequence>
<evidence type="ECO:0000256" key="8">
    <source>
        <dbReference type="ARBA" id="ARBA00023128"/>
    </source>
</evidence>
<evidence type="ECO:0000256" key="10">
    <source>
        <dbReference type="PROSITE-ProRule" id="PRU00282"/>
    </source>
</evidence>
<dbReference type="AlphaFoldDB" id="A0A0W4ZN94"/>
<feature type="transmembrane region" description="Helical" evidence="12">
    <location>
        <begin position="25"/>
        <end position="45"/>
    </location>
</feature>
<dbReference type="VEuPathDB" id="FungiDB:T552_01054"/>
<comment type="similarity">
    <text evidence="2 11">Belongs to the mitochondrial carrier (TC 2.A.29) family.</text>
</comment>
<dbReference type="Pfam" id="PF00153">
    <property type="entry name" value="Mito_carr"/>
    <property type="match status" value="3"/>
</dbReference>
<dbReference type="FunFam" id="1.50.40.10:FF:000075">
    <property type="entry name" value="Nicotinamide adenine dinucleotide transporter 2, mitochondrial"/>
    <property type="match status" value="1"/>
</dbReference>
<evidence type="ECO:0000313" key="14">
    <source>
        <dbReference type="Proteomes" id="UP000054454"/>
    </source>
</evidence>
<protein>
    <recommendedName>
        <fullName evidence="15">Mitochondrial carrier protein</fullName>
    </recommendedName>
</protein>
<keyword evidence="7 12" id="KW-1133">Transmembrane helix</keyword>
<gene>
    <name evidence="13" type="ORF">T552_01054</name>
</gene>
<dbReference type="InterPro" id="IPR018108">
    <property type="entry name" value="MCP_transmembrane"/>
</dbReference>
<organism evidence="13 14">
    <name type="scientific">Pneumocystis carinii (strain B80)</name>
    <name type="common">Rat pneumocystis pneumonia agent</name>
    <name type="synonym">Pneumocystis carinii f. sp. carinii</name>
    <dbReference type="NCBI Taxonomy" id="1408658"/>
    <lineage>
        <taxon>Eukaryota</taxon>
        <taxon>Fungi</taxon>
        <taxon>Dikarya</taxon>
        <taxon>Ascomycota</taxon>
        <taxon>Taphrinomycotina</taxon>
        <taxon>Pneumocystomycetes</taxon>
        <taxon>Pneumocystaceae</taxon>
        <taxon>Pneumocystis</taxon>
    </lineage>
</organism>
<dbReference type="Proteomes" id="UP000054454">
    <property type="component" value="Unassembled WGS sequence"/>
</dbReference>
<evidence type="ECO:0000256" key="9">
    <source>
        <dbReference type="ARBA" id="ARBA00023136"/>
    </source>
</evidence>
<proteinExistence type="inferred from homology"/>
<feature type="repeat" description="Solcar" evidence="10">
    <location>
        <begin position="125"/>
        <end position="212"/>
    </location>
</feature>
<keyword evidence="6" id="KW-0999">Mitochondrion inner membrane</keyword>
<comment type="subcellular location">
    <subcellularLocation>
        <location evidence="1">Mitochondrion inner membrane</location>
        <topology evidence="1">Multi-pass membrane protein</topology>
    </subcellularLocation>
</comment>
<dbReference type="GO" id="GO:0005743">
    <property type="term" value="C:mitochondrial inner membrane"/>
    <property type="evidence" value="ECO:0007669"/>
    <property type="project" value="UniProtKB-SubCell"/>
</dbReference>
<feature type="repeat" description="Solcar" evidence="10">
    <location>
        <begin position="227"/>
        <end position="314"/>
    </location>
</feature>
<feature type="repeat" description="Solcar" evidence="10">
    <location>
        <begin position="19"/>
        <end position="112"/>
    </location>
</feature>
<keyword evidence="8" id="KW-0496">Mitochondrion</keyword>
<keyword evidence="9 10" id="KW-0472">Membrane</keyword>
<reference evidence="14" key="1">
    <citation type="journal article" date="2016" name="Nat. Commun.">
        <title>Genome analysis of three Pneumocystis species reveals adaptation mechanisms to life exclusively in mammalian hosts.</title>
        <authorList>
            <person name="Ma L."/>
            <person name="Chen Z."/>
            <person name="Huang D.W."/>
            <person name="Kutty G."/>
            <person name="Ishihara M."/>
            <person name="Wang H."/>
            <person name="Abouelleil A."/>
            <person name="Bishop L."/>
            <person name="Davey E."/>
            <person name="Deng R."/>
            <person name="Deng X."/>
            <person name="Fan L."/>
            <person name="Fantoni G."/>
            <person name="Fitzgerald M."/>
            <person name="Gogineni E."/>
            <person name="Goldberg J.M."/>
            <person name="Handley G."/>
            <person name="Hu X."/>
            <person name="Huber C."/>
            <person name="Jiao X."/>
            <person name="Jones K."/>
            <person name="Levin J.Z."/>
            <person name="Liu Y."/>
            <person name="Macdonald P."/>
            <person name="Melnikov A."/>
            <person name="Raley C."/>
            <person name="Sassi M."/>
            <person name="Sherman B.T."/>
            <person name="Song X."/>
            <person name="Sykes S."/>
            <person name="Tran B."/>
            <person name="Walsh L."/>
            <person name="Xia Y."/>
            <person name="Yang J."/>
            <person name="Young S."/>
            <person name="Zeng Q."/>
            <person name="Zheng X."/>
            <person name="Stephens R."/>
            <person name="Nusbaum C."/>
            <person name="Birren B.W."/>
            <person name="Azadi P."/>
            <person name="Lempicki R.A."/>
            <person name="Cuomo C.A."/>
            <person name="Kovacs J.A."/>
        </authorList>
    </citation>
    <scope>NUCLEOTIDE SEQUENCE [LARGE SCALE GENOMIC DNA]</scope>
    <source>
        <strain evidence="14">B80</strain>
    </source>
</reference>
<dbReference type="PRINTS" id="PR00926">
    <property type="entry name" value="MITOCARRIER"/>
</dbReference>
<dbReference type="GeneID" id="28935849"/>
<name>A0A0W4ZN94_PNEC8</name>
<evidence type="ECO:0000256" key="4">
    <source>
        <dbReference type="ARBA" id="ARBA00022692"/>
    </source>
</evidence>
<accession>A0A0W4ZN94</accession>
<evidence type="ECO:0008006" key="15">
    <source>
        <dbReference type="Google" id="ProtNLM"/>
    </source>
</evidence>
<dbReference type="EMBL" id="LFVZ01000004">
    <property type="protein sequence ID" value="KTW29850.1"/>
    <property type="molecule type" value="Genomic_DNA"/>
</dbReference>
<dbReference type="OrthoDB" id="10266426at2759"/>
<evidence type="ECO:0000256" key="2">
    <source>
        <dbReference type="ARBA" id="ARBA00006375"/>
    </source>
</evidence>
<dbReference type="InterPro" id="IPR023395">
    <property type="entry name" value="MCP_dom_sf"/>
</dbReference>
<dbReference type="RefSeq" id="XP_018226837.1">
    <property type="nucleotide sequence ID" value="XM_018369647.1"/>
</dbReference>
<dbReference type="Gene3D" id="1.50.40.10">
    <property type="entry name" value="Mitochondrial carrier domain"/>
    <property type="match status" value="1"/>
</dbReference>
<evidence type="ECO:0000313" key="13">
    <source>
        <dbReference type="EMBL" id="KTW29850.1"/>
    </source>
</evidence>
<evidence type="ECO:0000256" key="6">
    <source>
        <dbReference type="ARBA" id="ARBA00022792"/>
    </source>
</evidence>
<keyword evidence="3 11" id="KW-0813">Transport</keyword>
<dbReference type="SUPFAM" id="SSF103506">
    <property type="entry name" value="Mitochondrial carrier"/>
    <property type="match status" value="1"/>
</dbReference>
<evidence type="ECO:0000256" key="12">
    <source>
        <dbReference type="SAM" id="Phobius"/>
    </source>
</evidence>
<dbReference type="GO" id="GO:0015215">
    <property type="term" value="F:nucleotide transmembrane transporter activity"/>
    <property type="evidence" value="ECO:0007669"/>
    <property type="project" value="UniProtKB-ARBA"/>
</dbReference>
<comment type="caution">
    <text evidence="13">The sequence shown here is derived from an EMBL/GenBank/DDBJ whole genome shotgun (WGS) entry which is preliminary data.</text>
</comment>
<evidence type="ECO:0000256" key="5">
    <source>
        <dbReference type="ARBA" id="ARBA00022737"/>
    </source>
</evidence>
<keyword evidence="14" id="KW-1185">Reference proteome</keyword>
<dbReference type="PANTHER" id="PTHR45683">
    <property type="entry name" value="MITOCHONDRIAL NICOTINAMIDE ADENINE DINUCLEOTIDE TRANSPORTER 1-RELATED-RELATED"/>
    <property type="match status" value="1"/>
</dbReference>
<evidence type="ECO:0000256" key="1">
    <source>
        <dbReference type="ARBA" id="ARBA00004448"/>
    </source>
</evidence>
<evidence type="ECO:0000256" key="7">
    <source>
        <dbReference type="ARBA" id="ARBA00022989"/>
    </source>
</evidence>
<keyword evidence="5" id="KW-0677">Repeat</keyword>
<evidence type="ECO:0000256" key="3">
    <source>
        <dbReference type="ARBA" id="ARBA00022448"/>
    </source>
</evidence>